<dbReference type="Gene3D" id="1.20.1260.60">
    <property type="entry name" value="Vacuolar protein sorting-associated protein Ist1"/>
    <property type="match status" value="1"/>
</dbReference>
<dbReference type="AlphaFoldDB" id="A0A8S0R5C2"/>
<evidence type="ECO:0000256" key="1">
    <source>
        <dbReference type="ARBA" id="ARBA00005536"/>
    </source>
</evidence>
<comment type="caution">
    <text evidence="2">The sequence shown here is derived from an EMBL/GenBank/DDBJ whole genome shotgun (WGS) entry which is preliminary data.</text>
</comment>
<dbReference type="Proteomes" id="UP000594638">
    <property type="component" value="Unassembled WGS sequence"/>
</dbReference>
<dbReference type="InterPro" id="IPR042277">
    <property type="entry name" value="IST1-like"/>
</dbReference>
<dbReference type="EMBL" id="CACTIH010002124">
    <property type="protein sequence ID" value="CAA2973769.1"/>
    <property type="molecule type" value="Genomic_DNA"/>
</dbReference>
<evidence type="ECO:0000313" key="3">
    <source>
        <dbReference type="Proteomes" id="UP000594638"/>
    </source>
</evidence>
<dbReference type="GO" id="GO:0015031">
    <property type="term" value="P:protein transport"/>
    <property type="evidence" value="ECO:0007669"/>
    <property type="project" value="InterPro"/>
</dbReference>
<reference evidence="2 3" key="1">
    <citation type="submission" date="2019-12" db="EMBL/GenBank/DDBJ databases">
        <authorList>
            <person name="Alioto T."/>
            <person name="Alioto T."/>
            <person name="Gomez Garrido J."/>
        </authorList>
    </citation>
    <scope>NUCLEOTIDE SEQUENCE [LARGE SCALE GENOMIC DNA]</scope>
</reference>
<name>A0A8S0R5C2_OLEEU</name>
<organism evidence="2 3">
    <name type="scientific">Olea europaea subsp. europaea</name>
    <dbReference type="NCBI Taxonomy" id="158383"/>
    <lineage>
        <taxon>Eukaryota</taxon>
        <taxon>Viridiplantae</taxon>
        <taxon>Streptophyta</taxon>
        <taxon>Embryophyta</taxon>
        <taxon>Tracheophyta</taxon>
        <taxon>Spermatophyta</taxon>
        <taxon>Magnoliopsida</taxon>
        <taxon>eudicotyledons</taxon>
        <taxon>Gunneridae</taxon>
        <taxon>Pentapetalae</taxon>
        <taxon>asterids</taxon>
        <taxon>lamiids</taxon>
        <taxon>Lamiales</taxon>
        <taxon>Oleaceae</taxon>
        <taxon>Oleeae</taxon>
        <taxon>Olea</taxon>
    </lineage>
</organism>
<gene>
    <name evidence="2" type="ORF">OLEA9_A098202</name>
</gene>
<protein>
    <submittedName>
        <fullName evidence="2">Ist1 domain-containing, partial</fullName>
    </submittedName>
</protein>
<evidence type="ECO:0000313" key="2">
    <source>
        <dbReference type="EMBL" id="CAA2973769.1"/>
    </source>
</evidence>
<dbReference type="InterPro" id="IPR005061">
    <property type="entry name" value="Ist1"/>
</dbReference>
<dbReference type="PANTHER" id="PTHR12161">
    <property type="entry name" value="IST1 FAMILY MEMBER"/>
    <property type="match status" value="1"/>
</dbReference>
<dbReference type="PANTHER" id="PTHR12161:SF58">
    <property type="entry name" value="REGULATOR OF VPS4 ACTIVITY IN THE MVB PATHWAY PROTEIN"/>
    <property type="match status" value="1"/>
</dbReference>
<dbReference type="Gramene" id="OE9A098202T1">
    <property type="protein sequence ID" value="OE9A098202C1"/>
    <property type="gene ID" value="OE9A098202"/>
</dbReference>
<sequence length="350" mass="40101">MQNGWQNAVSTRVEQLYRDYCRLYAYNQLESSCECIRTNLHDIGRGRKLSVEVHEALSTLIIASSRCGELPELHSIRILFKQHFGHKFERANVELLPGNFVNSQIKHNLTISSVTEEVKQQLINEIAKEFTPQLEALNQQNHLFPELQKLQCNLSTKSGKCTMTDEYRDLDADDNSSFNSQIQASLSKFLLANLKKLATFWSGFSNSADSTEVPVTSMETNKINSQKNPEGSLSVHISNCTQVRQAINTLPRKDYNGGHKLYSSNTWVANLSSKRYAKKNITEDTLLASHCSRRQAQHFHEDGQENSRFDSSYVHPKLPDYDELVTKFKNLKNKCCQKNSDNRGLFKWMR</sequence>
<comment type="similarity">
    <text evidence="1">Belongs to the IST1 family.</text>
</comment>
<proteinExistence type="inferred from homology"/>
<keyword evidence="3" id="KW-1185">Reference proteome</keyword>
<dbReference type="OrthoDB" id="1562910at2759"/>
<accession>A0A8S0R5C2</accession>
<dbReference type="Pfam" id="PF03398">
    <property type="entry name" value="Ist1"/>
    <property type="match status" value="1"/>
</dbReference>